<evidence type="ECO:0000313" key="1">
    <source>
        <dbReference type="EMBL" id="JAE14688.1"/>
    </source>
</evidence>
<dbReference type="AlphaFoldDB" id="A0A0A9G226"/>
<dbReference type="EMBL" id="GBRH01183208">
    <property type="protein sequence ID" value="JAE14688.1"/>
    <property type="molecule type" value="Transcribed_RNA"/>
</dbReference>
<protein>
    <submittedName>
        <fullName evidence="1">Uncharacterized protein</fullName>
    </submittedName>
</protein>
<name>A0A0A9G226_ARUDO</name>
<proteinExistence type="predicted"/>
<reference evidence="1" key="2">
    <citation type="journal article" date="2015" name="Data Brief">
        <title>Shoot transcriptome of the giant reed, Arundo donax.</title>
        <authorList>
            <person name="Barrero R.A."/>
            <person name="Guerrero F.D."/>
            <person name="Moolhuijzen P."/>
            <person name="Goolsby J.A."/>
            <person name="Tidwell J."/>
            <person name="Bellgard S.E."/>
            <person name="Bellgard M.I."/>
        </authorList>
    </citation>
    <scope>NUCLEOTIDE SEQUENCE</scope>
    <source>
        <tissue evidence="1">Shoot tissue taken approximately 20 cm above the soil surface</tissue>
    </source>
</reference>
<reference evidence="1" key="1">
    <citation type="submission" date="2014-09" db="EMBL/GenBank/DDBJ databases">
        <authorList>
            <person name="Magalhaes I.L.F."/>
            <person name="Oliveira U."/>
            <person name="Santos F.R."/>
            <person name="Vidigal T.H.D.A."/>
            <person name="Brescovit A.D."/>
            <person name="Santos A.J."/>
        </authorList>
    </citation>
    <scope>NUCLEOTIDE SEQUENCE</scope>
    <source>
        <tissue evidence="1">Shoot tissue taken approximately 20 cm above the soil surface</tissue>
    </source>
</reference>
<organism evidence="1">
    <name type="scientific">Arundo donax</name>
    <name type="common">Giant reed</name>
    <name type="synonym">Donax arundinaceus</name>
    <dbReference type="NCBI Taxonomy" id="35708"/>
    <lineage>
        <taxon>Eukaryota</taxon>
        <taxon>Viridiplantae</taxon>
        <taxon>Streptophyta</taxon>
        <taxon>Embryophyta</taxon>
        <taxon>Tracheophyta</taxon>
        <taxon>Spermatophyta</taxon>
        <taxon>Magnoliopsida</taxon>
        <taxon>Liliopsida</taxon>
        <taxon>Poales</taxon>
        <taxon>Poaceae</taxon>
        <taxon>PACMAD clade</taxon>
        <taxon>Arundinoideae</taxon>
        <taxon>Arundineae</taxon>
        <taxon>Arundo</taxon>
    </lineage>
</organism>
<sequence length="80" mass="9631">MRGSPGSGGPCSCLREHTPRRRRKCRWRLRPRRAAAMWLMDRRRLRRPLIGRFGYSSLFLEVLLQKMMYQIPFTILAVRR</sequence>
<accession>A0A0A9G226</accession>